<dbReference type="EMBL" id="CP034669">
    <property type="protein sequence ID" value="QAT84609.1"/>
    <property type="molecule type" value="Genomic_DNA"/>
</dbReference>
<accession>A0A410RRR9</accession>
<name>A0A410RRR9_CORCK</name>
<evidence type="ECO:0000256" key="1">
    <source>
        <dbReference type="SAM" id="MobiDB-lite"/>
    </source>
</evidence>
<sequence length="91" mass="9702">MSLLRLATRNLLSRPVTPPPPRIQGSGLPTASKPQAKDLRHADGFTPAPTRRPGEAKKPELTPAPPRARVTATPSAPTRCPRPTRAPASSR</sequence>
<feature type="region of interest" description="Disordered" evidence="1">
    <location>
        <begin position="1"/>
        <end position="91"/>
    </location>
</feature>
<protein>
    <submittedName>
        <fullName evidence="2">Uncharacterized protein</fullName>
    </submittedName>
</protein>
<reference evidence="2 3" key="1">
    <citation type="submission" date="2018-12" db="EMBL/GenBank/DDBJ databases">
        <title>Complete Genome Sequence of the Corallopyronin A producing Myxobacterium Corallococcus coralloides B035.</title>
        <authorList>
            <person name="Bouhired S.M."/>
            <person name="Rupp O."/>
            <person name="Blom J."/>
            <person name="Schaeberle T.F."/>
            <person name="Kehraus S."/>
            <person name="Schiefer A."/>
            <person name="Pfarr K."/>
            <person name="Goesmann A."/>
            <person name="Hoerauf A."/>
            <person name="Koenig G.M."/>
        </authorList>
    </citation>
    <scope>NUCLEOTIDE SEQUENCE [LARGE SCALE GENOMIC DNA]</scope>
    <source>
        <strain evidence="2 3">B035</strain>
    </source>
</reference>
<evidence type="ECO:0000313" key="2">
    <source>
        <dbReference type="EMBL" id="QAT84609.1"/>
    </source>
</evidence>
<organism evidence="2 3">
    <name type="scientific">Corallococcus coralloides</name>
    <name type="common">Myxococcus coralloides</name>
    <dbReference type="NCBI Taxonomy" id="184914"/>
    <lineage>
        <taxon>Bacteria</taxon>
        <taxon>Pseudomonadati</taxon>
        <taxon>Myxococcota</taxon>
        <taxon>Myxococcia</taxon>
        <taxon>Myxococcales</taxon>
        <taxon>Cystobacterineae</taxon>
        <taxon>Myxococcaceae</taxon>
        <taxon>Corallococcus</taxon>
    </lineage>
</organism>
<dbReference type="Proteomes" id="UP000288758">
    <property type="component" value="Chromosome"/>
</dbReference>
<dbReference type="AlphaFoldDB" id="A0A410RRR9"/>
<feature type="compositionally biased region" description="Low complexity" evidence="1">
    <location>
        <begin position="67"/>
        <end position="91"/>
    </location>
</feature>
<proteinExistence type="predicted"/>
<gene>
    <name evidence="2" type="ORF">EJ065_3040</name>
</gene>
<evidence type="ECO:0000313" key="3">
    <source>
        <dbReference type="Proteomes" id="UP000288758"/>
    </source>
</evidence>